<dbReference type="AlphaFoldDB" id="A0A8J2YYE0"/>
<name>A0A8J2YYE0_9PROT</name>
<keyword evidence="1" id="KW-0732">Signal</keyword>
<accession>A0A8J2YYE0</accession>
<dbReference type="InterPro" id="IPR029058">
    <property type="entry name" value="AB_hydrolase_fold"/>
</dbReference>
<evidence type="ECO:0000256" key="1">
    <source>
        <dbReference type="SAM" id="SignalP"/>
    </source>
</evidence>
<dbReference type="Gene3D" id="3.40.50.1820">
    <property type="entry name" value="alpha/beta hydrolase"/>
    <property type="match status" value="1"/>
</dbReference>
<dbReference type="EMBL" id="BMJQ01000014">
    <property type="protein sequence ID" value="GGF36796.1"/>
    <property type="molecule type" value="Genomic_DNA"/>
</dbReference>
<feature type="chain" id="PRO_5035146124" description="Alpha/beta hydrolase" evidence="1">
    <location>
        <begin position="23"/>
        <end position="376"/>
    </location>
</feature>
<gene>
    <name evidence="2" type="ORF">GCM10011611_49100</name>
</gene>
<comment type="caution">
    <text evidence="2">The sequence shown here is derived from an EMBL/GenBank/DDBJ whole genome shotgun (WGS) entry which is preliminary data.</text>
</comment>
<evidence type="ECO:0000313" key="3">
    <source>
        <dbReference type="Proteomes" id="UP000646365"/>
    </source>
</evidence>
<reference evidence="2" key="1">
    <citation type="journal article" date="2014" name="Int. J. Syst. Evol. Microbiol.">
        <title>Complete genome sequence of Corynebacterium casei LMG S-19264T (=DSM 44701T), isolated from a smear-ripened cheese.</title>
        <authorList>
            <consortium name="US DOE Joint Genome Institute (JGI-PGF)"/>
            <person name="Walter F."/>
            <person name="Albersmeier A."/>
            <person name="Kalinowski J."/>
            <person name="Ruckert C."/>
        </authorList>
    </citation>
    <scope>NUCLEOTIDE SEQUENCE</scope>
    <source>
        <strain evidence="2">CGMCC 1.15725</strain>
    </source>
</reference>
<evidence type="ECO:0008006" key="4">
    <source>
        <dbReference type="Google" id="ProtNLM"/>
    </source>
</evidence>
<reference evidence="2" key="2">
    <citation type="submission" date="2020-09" db="EMBL/GenBank/DDBJ databases">
        <authorList>
            <person name="Sun Q."/>
            <person name="Zhou Y."/>
        </authorList>
    </citation>
    <scope>NUCLEOTIDE SEQUENCE</scope>
    <source>
        <strain evidence="2">CGMCC 1.15725</strain>
    </source>
</reference>
<dbReference type="Proteomes" id="UP000646365">
    <property type="component" value="Unassembled WGS sequence"/>
</dbReference>
<evidence type="ECO:0000313" key="2">
    <source>
        <dbReference type="EMBL" id="GGF36796.1"/>
    </source>
</evidence>
<protein>
    <recommendedName>
        <fullName evidence="4">Alpha/beta hydrolase</fullName>
    </recommendedName>
</protein>
<keyword evidence="3" id="KW-1185">Reference proteome</keyword>
<proteinExistence type="predicted"/>
<organism evidence="2 3">
    <name type="scientific">Aliidongia dinghuensis</name>
    <dbReference type="NCBI Taxonomy" id="1867774"/>
    <lineage>
        <taxon>Bacteria</taxon>
        <taxon>Pseudomonadati</taxon>
        <taxon>Pseudomonadota</taxon>
        <taxon>Alphaproteobacteria</taxon>
        <taxon>Rhodospirillales</taxon>
        <taxon>Dongiaceae</taxon>
        <taxon>Aliidongia</taxon>
    </lineage>
</organism>
<dbReference type="SUPFAM" id="SSF53474">
    <property type="entry name" value="alpha/beta-Hydrolases"/>
    <property type="match status" value="1"/>
</dbReference>
<sequence>MPMRRFLPLLALLVAMSGIGRAATLNEDIIVTGQRPPQPGANIWFENGFAEFPPLGPQFAKGLVIWNHPAAANGQGAALSTGKPVGGLSALGWDVIRLQRNPRLQPSWENRLAEARDALTQEVAAARTAGYQRIILAGQGFGGALALETAKTVGDLYAVVALAPNTGDGAASIDRTWSQLREAHAKRIVVLFPNADEQVPQPRGAGAREILAARSDLSFVLVDEESGVRGTAGADSLAFATYTTCMAYFLAPDATPHAGEFHCGTDEVPAALARMGAKPHGGDAWFGYSNRGLETYVELPAGGGPILYGSGYGADGRGKPAVKGYEPKPTGAGFTFDLNKDLTVRGLKQDNELRLTVDLPDGTRSSVLLHRLAGNS</sequence>
<feature type="signal peptide" evidence="1">
    <location>
        <begin position="1"/>
        <end position="22"/>
    </location>
</feature>